<name>A0ABT2I5I3_9SPHN</name>
<organism evidence="3 4">
    <name type="scientific">Novosphingobium mangrovi</name>
    <name type="common">ex Huang et al. 2023</name>
    <dbReference type="NCBI Taxonomy" id="2976432"/>
    <lineage>
        <taxon>Bacteria</taxon>
        <taxon>Pseudomonadati</taxon>
        <taxon>Pseudomonadota</taxon>
        <taxon>Alphaproteobacteria</taxon>
        <taxon>Sphingomonadales</taxon>
        <taxon>Sphingomonadaceae</taxon>
        <taxon>Novosphingobium</taxon>
    </lineage>
</organism>
<dbReference type="Proteomes" id="UP001165583">
    <property type="component" value="Unassembled WGS sequence"/>
</dbReference>
<gene>
    <name evidence="3" type="ORF">NZK81_10895</name>
</gene>
<evidence type="ECO:0000256" key="2">
    <source>
        <dbReference type="SAM" id="SignalP"/>
    </source>
</evidence>
<sequence length="94" mass="9973">MNTDRLRAVLVVLSALSLSACEHSVFEEPGDAAFGEANRQTMMAQVIDPDPQYDEPAASSGVQAARAIEKYTTGSVEKPERVTTSNVQTGTGSN</sequence>
<evidence type="ECO:0000313" key="4">
    <source>
        <dbReference type="Proteomes" id="UP001165583"/>
    </source>
</evidence>
<reference evidence="3" key="1">
    <citation type="submission" date="2022-09" db="EMBL/GenBank/DDBJ databases">
        <title>Novosphingobium sp. Nov., a polycyclic aromatic hydrocarbon-degrading bacterium isolated form mangrove sediments in HongKong.</title>
        <authorList>
            <person name="Hu Z."/>
        </authorList>
    </citation>
    <scope>NUCLEOTIDE SEQUENCE</scope>
    <source>
        <strain evidence="3">HK4-1</strain>
    </source>
</reference>
<evidence type="ECO:0008006" key="5">
    <source>
        <dbReference type="Google" id="ProtNLM"/>
    </source>
</evidence>
<dbReference type="EMBL" id="JANZXA010000006">
    <property type="protein sequence ID" value="MCT2400060.1"/>
    <property type="molecule type" value="Genomic_DNA"/>
</dbReference>
<comment type="caution">
    <text evidence="3">The sequence shown here is derived from an EMBL/GenBank/DDBJ whole genome shotgun (WGS) entry which is preliminary data.</text>
</comment>
<protein>
    <recommendedName>
        <fullName evidence="5">Pilus assembly protein</fullName>
    </recommendedName>
</protein>
<evidence type="ECO:0000256" key="1">
    <source>
        <dbReference type="SAM" id="MobiDB-lite"/>
    </source>
</evidence>
<feature type="region of interest" description="Disordered" evidence="1">
    <location>
        <begin position="74"/>
        <end position="94"/>
    </location>
</feature>
<keyword evidence="4" id="KW-1185">Reference proteome</keyword>
<proteinExistence type="predicted"/>
<evidence type="ECO:0000313" key="3">
    <source>
        <dbReference type="EMBL" id="MCT2400060.1"/>
    </source>
</evidence>
<dbReference type="PROSITE" id="PS51257">
    <property type="entry name" value="PROKAR_LIPOPROTEIN"/>
    <property type="match status" value="1"/>
</dbReference>
<feature type="chain" id="PRO_5047411350" description="Pilus assembly protein" evidence="2">
    <location>
        <begin position="21"/>
        <end position="94"/>
    </location>
</feature>
<feature type="signal peptide" evidence="2">
    <location>
        <begin position="1"/>
        <end position="20"/>
    </location>
</feature>
<keyword evidence="2" id="KW-0732">Signal</keyword>
<accession>A0ABT2I5I3</accession>
<dbReference type="RefSeq" id="WP_260046158.1">
    <property type="nucleotide sequence ID" value="NZ_JANZXA010000006.1"/>
</dbReference>
<feature type="compositionally biased region" description="Polar residues" evidence="1">
    <location>
        <begin position="82"/>
        <end position="94"/>
    </location>
</feature>